<accession>A0A919C290</accession>
<feature type="chain" id="PRO_5037091331" evidence="1">
    <location>
        <begin position="25"/>
        <end position="154"/>
    </location>
</feature>
<sequence>MRMRAWVLSGVCAGAVLVPGTAVAGAVPEADLAFHGTAVLDEDRAEVRLTPLDNGPAAVADATVRLRWSVELADAQELPARCVREDERTVLCGTGALAVAAPGERLRVPVRLRERPSEVTLEIDTVWSAGAVDQDRSNDRVAVLVLDTGDEYAF</sequence>
<comment type="caution">
    <text evidence="2">The sequence shown here is derived from an EMBL/GenBank/DDBJ whole genome shotgun (WGS) entry which is preliminary data.</text>
</comment>
<feature type="signal peptide" evidence="1">
    <location>
        <begin position="1"/>
        <end position="24"/>
    </location>
</feature>
<dbReference type="AlphaFoldDB" id="A0A919C290"/>
<organism evidence="2 3">
    <name type="scientific">Streptomyces capoamus</name>
    <dbReference type="NCBI Taxonomy" id="68183"/>
    <lineage>
        <taxon>Bacteria</taxon>
        <taxon>Bacillati</taxon>
        <taxon>Actinomycetota</taxon>
        <taxon>Actinomycetes</taxon>
        <taxon>Kitasatosporales</taxon>
        <taxon>Streptomycetaceae</taxon>
        <taxon>Streptomyces</taxon>
    </lineage>
</organism>
<protein>
    <submittedName>
        <fullName evidence="2">Uncharacterized protein</fullName>
    </submittedName>
</protein>
<keyword evidence="3" id="KW-1185">Reference proteome</keyword>
<dbReference type="Proteomes" id="UP000619355">
    <property type="component" value="Unassembled WGS sequence"/>
</dbReference>
<name>A0A919C290_9ACTN</name>
<evidence type="ECO:0000313" key="2">
    <source>
        <dbReference type="EMBL" id="GHG38692.1"/>
    </source>
</evidence>
<reference evidence="3" key="1">
    <citation type="journal article" date="2019" name="Int. J. Syst. Evol. Microbiol.">
        <title>The Global Catalogue of Microorganisms (GCM) 10K type strain sequencing project: providing services to taxonomists for standard genome sequencing and annotation.</title>
        <authorList>
            <consortium name="The Broad Institute Genomics Platform"/>
            <consortium name="The Broad Institute Genome Sequencing Center for Infectious Disease"/>
            <person name="Wu L."/>
            <person name="Ma J."/>
        </authorList>
    </citation>
    <scope>NUCLEOTIDE SEQUENCE [LARGE SCALE GENOMIC DNA]</scope>
    <source>
        <strain evidence="3">JCM 4253</strain>
    </source>
</reference>
<evidence type="ECO:0000313" key="3">
    <source>
        <dbReference type="Proteomes" id="UP000619355"/>
    </source>
</evidence>
<gene>
    <name evidence="2" type="ORF">GCM10018980_11670</name>
</gene>
<dbReference type="EMBL" id="BNBF01000002">
    <property type="protein sequence ID" value="GHG38692.1"/>
    <property type="molecule type" value="Genomic_DNA"/>
</dbReference>
<evidence type="ECO:0000256" key="1">
    <source>
        <dbReference type="SAM" id="SignalP"/>
    </source>
</evidence>
<proteinExistence type="predicted"/>
<keyword evidence="1" id="KW-0732">Signal</keyword>